<evidence type="ECO:0000256" key="23">
    <source>
        <dbReference type="ARBA" id="ARBA00034000"/>
    </source>
</evidence>
<dbReference type="Gene3D" id="3.40.710.10">
    <property type="entry name" value="DD-peptidase/beta-lactamase superfamily"/>
    <property type="match status" value="2"/>
</dbReference>
<dbReference type="SUPFAM" id="SSF56601">
    <property type="entry name" value="beta-lactamase/transpeptidase-like"/>
    <property type="match status" value="1"/>
</dbReference>
<keyword evidence="11" id="KW-0328">Glycosyltransferase</keyword>
<dbReference type="InterPro" id="IPR001460">
    <property type="entry name" value="PCN-bd_Tpept"/>
</dbReference>
<evidence type="ECO:0000256" key="11">
    <source>
        <dbReference type="ARBA" id="ARBA00022676"/>
    </source>
</evidence>
<dbReference type="EC" id="2.4.99.28" evidence="24"/>
<name>A0ABM8C6N3_9BURK</name>
<evidence type="ECO:0000259" key="29">
    <source>
        <dbReference type="Pfam" id="PF17092"/>
    </source>
</evidence>
<organism evidence="30 31">
    <name type="scientific">Massilia varians</name>
    <dbReference type="NCBI Taxonomy" id="457921"/>
    <lineage>
        <taxon>Bacteria</taxon>
        <taxon>Pseudomonadati</taxon>
        <taxon>Pseudomonadota</taxon>
        <taxon>Betaproteobacteria</taxon>
        <taxon>Burkholderiales</taxon>
        <taxon>Oxalobacteraceae</taxon>
        <taxon>Telluria group</taxon>
        <taxon>Massilia</taxon>
    </lineage>
</organism>
<feature type="domain" description="Glycosyl transferase family 51" evidence="28">
    <location>
        <begin position="51"/>
        <end position="225"/>
    </location>
</feature>
<reference evidence="30" key="1">
    <citation type="submission" date="2022-11" db="EMBL/GenBank/DDBJ databases">
        <title>Isolation and characterization of PLA-degrading bacterium Massilia sp. from Antarctic soil.</title>
        <authorList>
            <person name="Sato K."/>
            <person name="Gomez-Fuentes C."/>
            <person name="Ahmad S.A."/>
            <person name="Zulkharnain A."/>
        </authorList>
    </citation>
    <scope>NUCLEOTIDE SEQUENCE</scope>
    <source>
        <strain evidence="30">N-3</strain>
    </source>
</reference>
<evidence type="ECO:0000256" key="24">
    <source>
        <dbReference type="ARBA" id="ARBA00044770"/>
    </source>
</evidence>
<keyword evidence="13" id="KW-0812">Transmembrane</keyword>
<evidence type="ECO:0000256" key="8">
    <source>
        <dbReference type="ARBA" id="ARBA00022519"/>
    </source>
</evidence>
<accession>A0ABM8C6N3</accession>
<keyword evidence="17" id="KW-0573">Peptidoglycan synthesis</keyword>
<dbReference type="InterPro" id="IPR036950">
    <property type="entry name" value="PBP_transglycosylase"/>
</dbReference>
<keyword evidence="9" id="KW-0121">Carboxypeptidase</keyword>
<dbReference type="InterPro" id="IPR050396">
    <property type="entry name" value="Glycosyltr_51/Transpeptidase"/>
</dbReference>
<comment type="pathway">
    <text evidence="2">Cell wall biogenesis; peptidoglycan biosynthesis.</text>
</comment>
<evidence type="ECO:0000256" key="21">
    <source>
        <dbReference type="ARBA" id="ARBA00023268"/>
    </source>
</evidence>
<evidence type="ECO:0000256" key="13">
    <source>
        <dbReference type="ARBA" id="ARBA00022692"/>
    </source>
</evidence>
<keyword evidence="10" id="KW-0645">Protease</keyword>
<dbReference type="InterPro" id="IPR001264">
    <property type="entry name" value="Glyco_trans_51"/>
</dbReference>
<feature type="domain" description="Penicillin-binding protein OB-like" evidence="29">
    <location>
        <begin position="312"/>
        <end position="419"/>
    </location>
</feature>
<dbReference type="InterPro" id="IPR012338">
    <property type="entry name" value="Beta-lactam/transpept-like"/>
</dbReference>
<dbReference type="Proteomes" id="UP001163336">
    <property type="component" value="Chromosome"/>
</dbReference>
<gene>
    <name evidence="30" type="ORF">MasN3_24060</name>
</gene>
<keyword evidence="15" id="KW-0133">Cell shape</keyword>
<comment type="similarity">
    <text evidence="4">In the N-terminal section; belongs to the glycosyltransferase 51 family.</text>
</comment>
<evidence type="ECO:0000256" key="14">
    <source>
        <dbReference type="ARBA" id="ARBA00022801"/>
    </source>
</evidence>
<keyword evidence="20" id="KW-0046">Antibiotic resistance</keyword>
<keyword evidence="31" id="KW-1185">Reference proteome</keyword>
<keyword evidence="22" id="KW-0961">Cell wall biogenesis/degradation</keyword>
<evidence type="ECO:0000256" key="3">
    <source>
        <dbReference type="ARBA" id="ARBA00007090"/>
    </source>
</evidence>
<evidence type="ECO:0000259" key="27">
    <source>
        <dbReference type="Pfam" id="PF00905"/>
    </source>
</evidence>
<evidence type="ECO:0000256" key="18">
    <source>
        <dbReference type="ARBA" id="ARBA00022989"/>
    </source>
</evidence>
<dbReference type="NCBIfam" id="TIGR02074">
    <property type="entry name" value="PBP_1a_fam"/>
    <property type="match status" value="1"/>
</dbReference>
<evidence type="ECO:0000256" key="5">
    <source>
        <dbReference type="ARBA" id="ARBA00012448"/>
    </source>
</evidence>
<evidence type="ECO:0000256" key="6">
    <source>
        <dbReference type="ARBA" id="ARBA00018638"/>
    </source>
</evidence>
<evidence type="ECO:0000256" key="22">
    <source>
        <dbReference type="ARBA" id="ARBA00023316"/>
    </source>
</evidence>
<evidence type="ECO:0000256" key="7">
    <source>
        <dbReference type="ARBA" id="ARBA00022475"/>
    </source>
</evidence>
<keyword evidence="14" id="KW-0378">Hydrolase</keyword>
<evidence type="ECO:0000256" key="4">
    <source>
        <dbReference type="ARBA" id="ARBA00007739"/>
    </source>
</evidence>
<feature type="domain" description="Penicillin-binding protein transpeptidase" evidence="27">
    <location>
        <begin position="422"/>
        <end position="664"/>
    </location>
</feature>
<protein>
    <recommendedName>
        <fullName evidence="6">Penicillin-binding protein 1A</fullName>
        <ecNumber evidence="24">2.4.99.28</ecNumber>
        <ecNumber evidence="5">3.4.16.4</ecNumber>
    </recommendedName>
</protein>
<keyword evidence="18" id="KW-1133">Transmembrane helix</keyword>
<evidence type="ECO:0000256" key="17">
    <source>
        <dbReference type="ARBA" id="ARBA00022984"/>
    </source>
</evidence>
<evidence type="ECO:0000256" key="12">
    <source>
        <dbReference type="ARBA" id="ARBA00022679"/>
    </source>
</evidence>
<feature type="region of interest" description="Disordered" evidence="26">
    <location>
        <begin position="739"/>
        <end position="785"/>
    </location>
</feature>
<comment type="similarity">
    <text evidence="3">In the C-terminal section; belongs to the transpeptidase family.</text>
</comment>
<evidence type="ECO:0000256" key="1">
    <source>
        <dbReference type="ARBA" id="ARBA00004249"/>
    </source>
</evidence>
<dbReference type="Gene3D" id="1.10.3810.10">
    <property type="entry name" value="Biosynthetic peptidoglycan transglycosylase-like"/>
    <property type="match status" value="1"/>
</dbReference>
<comment type="subcellular location">
    <subcellularLocation>
        <location evidence="1">Cell inner membrane</location>
        <topology evidence="1">Single-pass type II membrane protein</topology>
    </subcellularLocation>
</comment>
<keyword evidence="8" id="KW-0997">Cell inner membrane</keyword>
<evidence type="ECO:0000256" key="2">
    <source>
        <dbReference type="ARBA" id="ARBA00004752"/>
    </source>
</evidence>
<keyword evidence="12" id="KW-0808">Transferase</keyword>
<dbReference type="PANTHER" id="PTHR32282:SF27">
    <property type="entry name" value="PENICILLIN-BINDING PROTEIN 1A"/>
    <property type="match status" value="1"/>
</dbReference>
<dbReference type="EC" id="3.4.16.4" evidence="5"/>
<evidence type="ECO:0000256" key="20">
    <source>
        <dbReference type="ARBA" id="ARBA00023251"/>
    </source>
</evidence>
<dbReference type="Pfam" id="PF00905">
    <property type="entry name" value="Transpeptidase"/>
    <property type="match status" value="1"/>
</dbReference>
<dbReference type="Pfam" id="PF17092">
    <property type="entry name" value="PCB_OB"/>
    <property type="match status" value="1"/>
</dbReference>
<feature type="compositionally biased region" description="Pro residues" evidence="26">
    <location>
        <begin position="759"/>
        <end position="785"/>
    </location>
</feature>
<dbReference type="Pfam" id="PF00912">
    <property type="entry name" value="Transgly"/>
    <property type="match status" value="1"/>
</dbReference>
<dbReference type="EMBL" id="AP026966">
    <property type="protein sequence ID" value="BDT58912.1"/>
    <property type="molecule type" value="Genomic_DNA"/>
</dbReference>
<evidence type="ECO:0000256" key="25">
    <source>
        <dbReference type="ARBA" id="ARBA00049902"/>
    </source>
</evidence>
<evidence type="ECO:0000256" key="19">
    <source>
        <dbReference type="ARBA" id="ARBA00023136"/>
    </source>
</evidence>
<evidence type="ECO:0000313" key="31">
    <source>
        <dbReference type="Proteomes" id="UP001163336"/>
    </source>
</evidence>
<evidence type="ECO:0000256" key="10">
    <source>
        <dbReference type="ARBA" id="ARBA00022670"/>
    </source>
</evidence>
<keyword evidence="16" id="KW-0735">Signal-anchor</keyword>
<dbReference type="InterPro" id="IPR031376">
    <property type="entry name" value="PCB_OB"/>
</dbReference>
<evidence type="ECO:0000259" key="28">
    <source>
        <dbReference type="Pfam" id="PF00912"/>
    </source>
</evidence>
<evidence type="ECO:0000256" key="16">
    <source>
        <dbReference type="ARBA" id="ARBA00022968"/>
    </source>
</evidence>
<dbReference type="RefSeq" id="WP_281914495.1">
    <property type="nucleotide sequence ID" value="NZ_AP026966.1"/>
</dbReference>
<dbReference type="SUPFAM" id="SSF53955">
    <property type="entry name" value="Lysozyme-like"/>
    <property type="match status" value="1"/>
</dbReference>
<keyword evidence="21" id="KW-0511">Multifunctional enzyme</keyword>
<evidence type="ECO:0000256" key="9">
    <source>
        <dbReference type="ARBA" id="ARBA00022645"/>
    </source>
</evidence>
<evidence type="ECO:0000256" key="15">
    <source>
        <dbReference type="ARBA" id="ARBA00022960"/>
    </source>
</evidence>
<comment type="catalytic activity">
    <reaction evidence="25">
        <text>[GlcNAc-(1-&gt;4)-Mur2Ac(oyl-L-Ala-gamma-D-Glu-L-Lys-D-Ala-D-Ala)](n)-di-trans,octa-cis-undecaprenyl diphosphate + beta-D-GlcNAc-(1-&gt;4)-Mur2Ac(oyl-L-Ala-gamma-D-Glu-L-Lys-D-Ala-D-Ala)-di-trans,octa-cis-undecaprenyl diphosphate = [GlcNAc-(1-&gt;4)-Mur2Ac(oyl-L-Ala-gamma-D-Glu-L-Lys-D-Ala-D-Ala)](n+1)-di-trans,octa-cis-undecaprenyl diphosphate + di-trans,octa-cis-undecaprenyl diphosphate + H(+)</text>
        <dbReference type="Rhea" id="RHEA:23708"/>
        <dbReference type="Rhea" id="RHEA-COMP:9602"/>
        <dbReference type="Rhea" id="RHEA-COMP:9603"/>
        <dbReference type="ChEBI" id="CHEBI:15378"/>
        <dbReference type="ChEBI" id="CHEBI:58405"/>
        <dbReference type="ChEBI" id="CHEBI:60033"/>
        <dbReference type="ChEBI" id="CHEBI:78435"/>
        <dbReference type="EC" id="2.4.99.28"/>
    </reaction>
</comment>
<dbReference type="PANTHER" id="PTHR32282">
    <property type="entry name" value="BINDING PROTEIN TRANSPEPTIDASE, PUTATIVE-RELATED"/>
    <property type="match status" value="1"/>
</dbReference>
<evidence type="ECO:0000256" key="26">
    <source>
        <dbReference type="SAM" id="MobiDB-lite"/>
    </source>
</evidence>
<evidence type="ECO:0000313" key="30">
    <source>
        <dbReference type="EMBL" id="BDT58912.1"/>
    </source>
</evidence>
<dbReference type="InterPro" id="IPR023346">
    <property type="entry name" value="Lysozyme-like_dom_sf"/>
</dbReference>
<keyword evidence="7" id="KW-1003">Cell membrane</keyword>
<comment type="catalytic activity">
    <reaction evidence="23">
        <text>Preferential cleavage: (Ac)2-L-Lys-D-Ala-|-D-Ala. Also transpeptidation of peptidyl-alanyl moieties that are N-acyl substituents of D-alanine.</text>
        <dbReference type="EC" id="3.4.16.4"/>
    </reaction>
</comment>
<proteinExistence type="inferred from homology"/>
<keyword evidence="19" id="KW-0472">Membrane</keyword>
<sequence length="785" mass="85895">MFLFFSLAALLALAAGIAIYAMTVVLPNVPKIDAVLDYQPKIPLRVYTLDNHLIGEFGVERRDFVTIDKIPTRMKQALLAIEDAHFYQHQGIDWRGAMRAVYTNLRGGFGSGGASTITMQVARNFFLSKEKVLSRKITEVALAYRIEDALTKDQILELYMNQIFLGNRSYGFSSAARSYFGKTLDELTLAETAMLAGLPQNPSRHNPIANPKRAQQRQHAVLERLLKLGQITEAEYRQALAEPLRIRRGGQVFDTKADYVAELARQAVFAQLGEQAYERGIVVTTTILKAEQDAAYESVRRNVLDYDQRHGYRGPEARIVLPQDPLEREEAVIEALQKRTPSDGLLPAVVLAASPQAVRVELLSGEEVTIEGAGLKFAARGLAANAKEALRIAPGAVVRISERKEKGKDGWAITQVPQVAAAFVAIDADTGAYHALVGGFDYNLQKFNHVTQAWRQPGSAIKPFVYAAALDKGYSPGTRILDEPLDMPGENAGQTWSPQNDDGVFDGPITMRYSLAHSKNVPTVRLQRALGTDYTHDYLGRFGFDLPRHPKNLTLALGTGAVTPLQMAGAYAVFANGGYRVKPYLIAQIRDGNGNILLENKPAARQEGERVIDPRSAFVLNSMLRDVARYGTGAASVKQLGRLDIAGKTGTTNDAIDGWFAGYGGKVVAVAWMGYDEPRSLGGREFGATLALPIWIDYMRVALAKVAPQEEQLEPDGLVRENDDWVFEEFVERPDLRAIDIDPGLDNPPVEVEVDPLTGEPPAPPPAPPAPATPPAPPPAPSPLF</sequence>